<dbReference type="Proteomes" id="UP000236161">
    <property type="component" value="Unassembled WGS sequence"/>
</dbReference>
<reference evidence="10 11" key="1">
    <citation type="journal article" date="2017" name="Nature">
        <title>The Apostasia genome and the evolution of orchids.</title>
        <authorList>
            <person name="Zhang G.Q."/>
            <person name="Liu K.W."/>
            <person name="Li Z."/>
            <person name="Lohaus R."/>
            <person name="Hsiao Y.Y."/>
            <person name="Niu S.C."/>
            <person name="Wang J.Y."/>
            <person name="Lin Y.C."/>
            <person name="Xu Q."/>
            <person name="Chen L.J."/>
            <person name="Yoshida K."/>
            <person name="Fujiwara S."/>
            <person name="Wang Z.W."/>
            <person name="Zhang Y.Q."/>
            <person name="Mitsuda N."/>
            <person name="Wang M."/>
            <person name="Liu G.H."/>
            <person name="Pecoraro L."/>
            <person name="Huang H.X."/>
            <person name="Xiao X.J."/>
            <person name="Lin M."/>
            <person name="Wu X.Y."/>
            <person name="Wu W.L."/>
            <person name="Chen Y.Y."/>
            <person name="Chang S.B."/>
            <person name="Sakamoto S."/>
            <person name="Ohme-Takagi M."/>
            <person name="Yagi M."/>
            <person name="Zeng S.J."/>
            <person name="Shen C.Y."/>
            <person name="Yeh C.M."/>
            <person name="Luo Y.B."/>
            <person name="Tsai W.C."/>
            <person name="Van de Peer Y."/>
            <person name="Liu Z.J."/>
        </authorList>
    </citation>
    <scope>NUCLEOTIDE SEQUENCE [LARGE SCALE GENOMIC DNA]</scope>
    <source>
        <strain evidence="11">cv. Shenzhen</strain>
        <tissue evidence="10">Stem</tissue>
    </source>
</reference>
<evidence type="ECO:0000259" key="8">
    <source>
        <dbReference type="PROSITE" id="PS50090"/>
    </source>
</evidence>
<evidence type="ECO:0000256" key="6">
    <source>
        <dbReference type="ARBA" id="ARBA00023242"/>
    </source>
</evidence>
<dbReference type="Gene3D" id="1.10.10.60">
    <property type="entry name" value="Homeodomain-like"/>
    <property type="match status" value="2"/>
</dbReference>
<dbReference type="InterPro" id="IPR001005">
    <property type="entry name" value="SANT/Myb"/>
</dbReference>
<feature type="region of interest" description="Disordered" evidence="7">
    <location>
        <begin position="154"/>
        <end position="174"/>
    </location>
</feature>
<feature type="domain" description="HTH myb-type" evidence="9">
    <location>
        <begin position="63"/>
        <end position="117"/>
    </location>
</feature>
<dbReference type="InterPro" id="IPR017930">
    <property type="entry name" value="Myb_dom"/>
</dbReference>
<keyword evidence="11" id="KW-1185">Reference proteome</keyword>
<dbReference type="SUPFAM" id="SSF46689">
    <property type="entry name" value="Homeodomain-like"/>
    <property type="match status" value="1"/>
</dbReference>
<evidence type="ECO:0000256" key="3">
    <source>
        <dbReference type="ARBA" id="ARBA00023015"/>
    </source>
</evidence>
<dbReference type="CDD" id="cd00167">
    <property type="entry name" value="SANT"/>
    <property type="match status" value="2"/>
</dbReference>
<dbReference type="AlphaFoldDB" id="A0A2I0B6F4"/>
<feature type="domain" description="Myb-like" evidence="8">
    <location>
        <begin position="63"/>
        <end position="113"/>
    </location>
</feature>
<dbReference type="FunFam" id="1.10.10.60:FF:000015">
    <property type="entry name" value="Transcription factor RAX3"/>
    <property type="match status" value="1"/>
</dbReference>
<dbReference type="EMBL" id="KZ451908">
    <property type="protein sequence ID" value="PKA63360.1"/>
    <property type="molecule type" value="Genomic_DNA"/>
</dbReference>
<dbReference type="SMART" id="SM00717">
    <property type="entry name" value="SANT"/>
    <property type="match status" value="2"/>
</dbReference>
<dbReference type="InterPro" id="IPR009057">
    <property type="entry name" value="Homeodomain-like_sf"/>
</dbReference>
<keyword evidence="6" id="KW-0539">Nucleus</keyword>
<evidence type="ECO:0000256" key="7">
    <source>
        <dbReference type="SAM" id="MobiDB-lite"/>
    </source>
</evidence>
<keyword evidence="3" id="KW-0805">Transcription regulation</keyword>
<proteinExistence type="predicted"/>
<dbReference type="GO" id="GO:0005634">
    <property type="term" value="C:nucleus"/>
    <property type="evidence" value="ECO:0007669"/>
    <property type="project" value="UniProtKB-SubCell"/>
</dbReference>
<protein>
    <submittedName>
        <fullName evidence="10">Transcription factor RAX3</fullName>
    </submittedName>
</protein>
<dbReference type="Pfam" id="PF00249">
    <property type="entry name" value="Myb_DNA-binding"/>
    <property type="match status" value="2"/>
</dbReference>
<evidence type="ECO:0000259" key="9">
    <source>
        <dbReference type="PROSITE" id="PS51294"/>
    </source>
</evidence>
<comment type="subcellular location">
    <subcellularLocation>
        <location evidence="1">Nucleus</location>
    </subcellularLocation>
</comment>
<keyword evidence="5" id="KW-0804">Transcription</keyword>
<evidence type="ECO:0000256" key="4">
    <source>
        <dbReference type="ARBA" id="ARBA00023125"/>
    </source>
</evidence>
<name>A0A2I0B6F4_9ASPA</name>
<sequence length="246" mass="27013">MGRAPCCDKANVKKGPWSPEEDAALRSFIHNHGIGGNWISLPKKAGLKRCGKSCRLRWLNYLRPNIKHGCFTKEEDDIILSLYSNIGSRWSVIASKLPGRTDNDVKNHWNTKLKKRMIEAQPQVLRNQISQAMFSGFSVLGGSSSNGVIMSTEAPASQSLSSGDDEDSPAMKQGLRGEYDQNGLLLTDLDFGSSNTDLLSCPGFLWADDVCSEEGFIGELFFHNFTGNEISSNGVRSHDASPSKEI</sequence>
<dbReference type="GO" id="GO:0003677">
    <property type="term" value="F:DNA binding"/>
    <property type="evidence" value="ECO:0007669"/>
    <property type="project" value="UniProtKB-KW"/>
</dbReference>
<keyword evidence="4" id="KW-0238">DNA-binding</keyword>
<keyword evidence="2" id="KW-0677">Repeat</keyword>
<evidence type="ECO:0000256" key="2">
    <source>
        <dbReference type="ARBA" id="ARBA00022737"/>
    </source>
</evidence>
<evidence type="ECO:0000256" key="1">
    <source>
        <dbReference type="ARBA" id="ARBA00004123"/>
    </source>
</evidence>
<evidence type="ECO:0000313" key="11">
    <source>
        <dbReference type="Proteomes" id="UP000236161"/>
    </source>
</evidence>
<organism evidence="10 11">
    <name type="scientific">Apostasia shenzhenica</name>
    <dbReference type="NCBI Taxonomy" id="1088818"/>
    <lineage>
        <taxon>Eukaryota</taxon>
        <taxon>Viridiplantae</taxon>
        <taxon>Streptophyta</taxon>
        <taxon>Embryophyta</taxon>
        <taxon>Tracheophyta</taxon>
        <taxon>Spermatophyta</taxon>
        <taxon>Magnoliopsida</taxon>
        <taxon>Liliopsida</taxon>
        <taxon>Asparagales</taxon>
        <taxon>Orchidaceae</taxon>
        <taxon>Apostasioideae</taxon>
        <taxon>Apostasia</taxon>
    </lineage>
</organism>
<dbReference type="PROSITE" id="PS51294">
    <property type="entry name" value="HTH_MYB"/>
    <property type="match status" value="2"/>
</dbReference>
<feature type="domain" description="Myb-like" evidence="8">
    <location>
        <begin position="9"/>
        <end position="62"/>
    </location>
</feature>
<evidence type="ECO:0000256" key="5">
    <source>
        <dbReference type="ARBA" id="ARBA00023163"/>
    </source>
</evidence>
<dbReference type="PANTHER" id="PTHR48000">
    <property type="entry name" value="OS09G0431300 PROTEIN"/>
    <property type="match status" value="1"/>
</dbReference>
<dbReference type="PROSITE" id="PS50090">
    <property type="entry name" value="MYB_LIKE"/>
    <property type="match status" value="2"/>
</dbReference>
<evidence type="ECO:0000313" key="10">
    <source>
        <dbReference type="EMBL" id="PKA63360.1"/>
    </source>
</evidence>
<dbReference type="PANTHER" id="PTHR48000:SF67">
    <property type="entry name" value="MYB-LIKE DNA-BINDING DOMAIN CONTAINING PROTEIN, EXPRESSED"/>
    <property type="match status" value="1"/>
</dbReference>
<dbReference type="OrthoDB" id="2143914at2759"/>
<feature type="domain" description="HTH myb-type" evidence="9">
    <location>
        <begin position="9"/>
        <end position="62"/>
    </location>
</feature>
<accession>A0A2I0B6F4</accession>
<gene>
    <name evidence="10" type="primary">RAX3</name>
    <name evidence="10" type="ORF">AXF42_Ash005255</name>
</gene>